<protein>
    <submittedName>
        <fullName evidence="2">G4830 protein</fullName>
    </submittedName>
</protein>
<dbReference type="Gene3D" id="3.40.50.1820">
    <property type="entry name" value="alpha/beta hydrolase"/>
    <property type="match status" value="1"/>
</dbReference>
<reference evidence="2 3" key="1">
    <citation type="submission" date="2024-06" db="EMBL/GenBank/DDBJ databases">
        <authorList>
            <person name="Kraege A."/>
            <person name="Thomma B."/>
        </authorList>
    </citation>
    <scope>NUCLEOTIDE SEQUENCE [LARGE SCALE GENOMIC DNA]</scope>
</reference>
<comment type="caution">
    <text evidence="2">The sequence shown here is derived from an EMBL/GenBank/DDBJ whole genome shotgun (WGS) entry which is preliminary data.</text>
</comment>
<organism evidence="2 3">
    <name type="scientific">Coccomyxa viridis</name>
    <dbReference type="NCBI Taxonomy" id="1274662"/>
    <lineage>
        <taxon>Eukaryota</taxon>
        <taxon>Viridiplantae</taxon>
        <taxon>Chlorophyta</taxon>
        <taxon>core chlorophytes</taxon>
        <taxon>Trebouxiophyceae</taxon>
        <taxon>Trebouxiophyceae incertae sedis</taxon>
        <taxon>Coccomyxaceae</taxon>
        <taxon>Coccomyxa</taxon>
    </lineage>
</organism>
<evidence type="ECO:0000259" key="1">
    <source>
        <dbReference type="Pfam" id="PF12146"/>
    </source>
</evidence>
<dbReference type="InterPro" id="IPR022742">
    <property type="entry name" value="Hydrolase_4"/>
</dbReference>
<accession>A0ABP1FY42</accession>
<dbReference type="Pfam" id="PF12146">
    <property type="entry name" value="Hydrolase_4"/>
    <property type="match status" value="1"/>
</dbReference>
<dbReference type="InterPro" id="IPR029058">
    <property type="entry name" value="AB_hydrolase_fold"/>
</dbReference>
<dbReference type="Proteomes" id="UP001497392">
    <property type="component" value="Unassembled WGS sequence"/>
</dbReference>
<dbReference type="EMBL" id="CAXHTA020000007">
    <property type="protein sequence ID" value="CAL5222462.1"/>
    <property type="molecule type" value="Genomic_DNA"/>
</dbReference>
<dbReference type="InterPro" id="IPR051044">
    <property type="entry name" value="MAG_DAG_Lipase"/>
</dbReference>
<keyword evidence="3" id="KW-1185">Reference proteome</keyword>
<evidence type="ECO:0000313" key="2">
    <source>
        <dbReference type="EMBL" id="CAL5222462.1"/>
    </source>
</evidence>
<dbReference type="PANTHER" id="PTHR11614">
    <property type="entry name" value="PHOSPHOLIPASE-RELATED"/>
    <property type="match status" value="1"/>
</dbReference>
<sequence length="295" mass="32756">MTNKQSGTFINGRGQTLYTVEFVPVKPPKALLIFHHGYGEHTGRYDYVFGEIAKAGIAVHSYDCHGHGRSEPLEERDRALIWHFHHVVDDLLAFSKHTRLRYKAGLPAFAGGQSMGALAALHAVLRDQSAWDGIVLGTATIDVEWTWFLKVQAALGNFLATVIPRARIVPAVRGEDMSADQATIESMETDPYNILGNVRARTANELLHAFGHIAQHEGELELPIYAHHGTKDRLANLGAVKRLLRNAASRDVTLYEVPGGYHELFMGPEKDDIIAHINAWVLEHAELKAAHDQQQ</sequence>
<dbReference type="SUPFAM" id="SSF53474">
    <property type="entry name" value="alpha/beta-Hydrolases"/>
    <property type="match status" value="1"/>
</dbReference>
<gene>
    <name evidence="2" type="primary">g4830</name>
    <name evidence="2" type="ORF">VP750_LOCUS4121</name>
</gene>
<proteinExistence type="predicted"/>
<evidence type="ECO:0000313" key="3">
    <source>
        <dbReference type="Proteomes" id="UP001497392"/>
    </source>
</evidence>
<feature type="domain" description="Serine aminopeptidase S33" evidence="1">
    <location>
        <begin position="27"/>
        <end position="267"/>
    </location>
</feature>
<name>A0ABP1FY42_9CHLO</name>